<evidence type="ECO:0000313" key="4">
    <source>
        <dbReference type="EMBL" id="NYE04193.1"/>
    </source>
</evidence>
<dbReference type="EMBL" id="JACCBX010000002">
    <property type="protein sequence ID" value="NYE04193.1"/>
    <property type="molecule type" value="Genomic_DNA"/>
</dbReference>
<dbReference type="Proteomes" id="UP000548423">
    <property type="component" value="Unassembled WGS sequence"/>
</dbReference>
<accession>A0A852T6C4</accession>
<dbReference type="InterPro" id="IPR039298">
    <property type="entry name" value="ACOT13"/>
</dbReference>
<dbReference type="InterPro" id="IPR003736">
    <property type="entry name" value="PAAI_dom"/>
</dbReference>
<dbReference type="InterPro" id="IPR029069">
    <property type="entry name" value="HotDog_dom_sf"/>
</dbReference>
<comment type="caution">
    <text evidence="4">The sequence shown here is derived from an EMBL/GenBank/DDBJ whole genome shotgun (WGS) entry which is preliminary data.</text>
</comment>
<evidence type="ECO:0000259" key="3">
    <source>
        <dbReference type="Pfam" id="PF03061"/>
    </source>
</evidence>
<organism evidence="4 5">
    <name type="scientific">Neobacillus niacini</name>
    <dbReference type="NCBI Taxonomy" id="86668"/>
    <lineage>
        <taxon>Bacteria</taxon>
        <taxon>Bacillati</taxon>
        <taxon>Bacillota</taxon>
        <taxon>Bacilli</taxon>
        <taxon>Bacillales</taxon>
        <taxon>Bacillaceae</taxon>
        <taxon>Neobacillus</taxon>
    </lineage>
</organism>
<reference evidence="5" key="2">
    <citation type="submission" date="2020-08" db="EMBL/GenBank/DDBJ databases">
        <title>The Agave Microbiome: Exploring the role of microbial communities in plant adaptations to desert environments.</title>
        <authorList>
            <person name="Partida-Martinez L.P."/>
        </authorList>
    </citation>
    <scope>NUCLEOTIDE SEQUENCE [LARGE SCALE GENOMIC DNA]</scope>
    <source>
        <strain evidence="5">AT2.8</strain>
    </source>
</reference>
<evidence type="ECO:0000313" key="5">
    <source>
        <dbReference type="Proteomes" id="UP000548423"/>
    </source>
</evidence>
<protein>
    <submittedName>
        <fullName evidence="4">Acyl-CoA thioesterase</fullName>
        <ecNumber evidence="4">3.1.2.-</ecNumber>
    </submittedName>
</protein>
<dbReference type="AlphaFoldDB" id="A0A852T6C4"/>
<dbReference type="PANTHER" id="PTHR21660:SF1">
    <property type="entry name" value="ACYL-COENZYME A THIOESTERASE 13"/>
    <property type="match status" value="1"/>
</dbReference>
<feature type="domain" description="Thioesterase" evidence="3">
    <location>
        <begin position="41"/>
        <end position="119"/>
    </location>
</feature>
<evidence type="ECO:0000256" key="2">
    <source>
        <dbReference type="ARBA" id="ARBA00022801"/>
    </source>
</evidence>
<name>A0A852T6C4_9BACI</name>
<reference evidence="5" key="1">
    <citation type="submission" date="2020-07" db="EMBL/GenBank/DDBJ databases">
        <authorList>
            <person name="Partida-Martinez L."/>
            <person name="Huntemann M."/>
            <person name="Clum A."/>
            <person name="Wang J."/>
            <person name="Palaniappan K."/>
            <person name="Ritter S."/>
            <person name="Chen I.-M."/>
            <person name="Stamatis D."/>
            <person name="Reddy T."/>
            <person name="O'Malley R."/>
            <person name="Daum C."/>
            <person name="Shapiro N."/>
            <person name="Ivanova N."/>
            <person name="Kyrpides N."/>
            <person name="Woyke T."/>
        </authorList>
    </citation>
    <scope>NUCLEOTIDE SEQUENCE [LARGE SCALE GENOMIC DNA]</scope>
    <source>
        <strain evidence="5">AT2.8</strain>
    </source>
</reference>
<dbReference type="NCBIfam" id="TIGR00369">
    <property type="entry name" value="unchar_dom_1"/>
    <property type="match status" value="1"/>
</dbReference>
<dbReference type="GO" id="GO:0047617">
    <property type="term" value="F:fatty acyl-CoA hydrolase activity"/>
    <property type="evidence" value="ECO:0007669"/>
    <property type="project" value="InterPro"/>
</dbReference>
<dbReference type="PANTHER" id="PTHR21660">
    <property type="entry name" value="THIOESTERASE SUPERFAMILY MEMBER-RELATED"/>
    <property type="match status" value="1"/>
</dbReference>
<dbReference type="Pfam" id="PF03061">
    <property type="entry name" value="4HBT"/>
    <property type="match status" value="1"/>
</dbReference>
<dbReference type="Gene3D" id="3.10.129.10">
    <property type="entry name" value="Hotdog Thioesterase"/>
    <property type="match status" value="1"/>
</dbReference>
<dbReference type="EC" id="3.1.2.-" evidence="4"/>
<evidence type="ECO:0000256" key="1">
    <source>
        <dbReference type="ARBA" id="ARBA00008324"/>
    </source>
</evidence>
<dbReference type="InterPro" id="IPR006683">
    <property type="entry name" value="Thioestr_dom"/>
</dbReference>
<dbReference type="SUPFAM" id="SSF54637">
    <property type="entry name" value="Thioesterase/thiol ester dehydrase-isomerase"/>
    <property type="match status" value="1"/>
</dbReference>
<comment type="similarity">
    <text evidence="1">Belongs to the thioesterase PaaI family.</text>
</comment>
<keyword evidence="2 4" id="KW-0378">Hydrolase</keyword>
<proteinExistence type="inferred from homology"/>
<dbReference type="CDD" id="cd03443">
    <property type="entry name" value="PaaI_thioesterase"/>
    <property type="match status" value="1"/>
</dbReference>
<gene>
    <name evidence="4" type="ORF">F4694_000937</name>
</gene>
<sequence>METKYIKNPFDHLLKCKYEKISDSNLKVTLPIQPLLLNTVGYVQGGIISLLADLAMGNTCNTFDEDENSLQSVVTVDLKTTYLKGAKGEFLTAVAHLIKKGRTLNHLDCDIYNDQNELVAKATGIFANLK</sequence>